<evidence type="ECO:0000256" key="5">
    <source>
        <dbReference type="PIRNR" id="PIRNR037489"/>
    </source>
</evidence>
<comment type="subunit">
    <text evidence="2">Homohexamer.</text>
</comment>
<dbReference type="OrthoDB" id="9792792at2"/>
<name>A0A2S7U793_9FLAO</name>
<dbReference type="InterPro" id="IPR015867">
    <property type="entry name" value="N-reg_PII/ATP_PRibTrfase_C"/>
</dbReference>
<comment type="similarity">
    <text evidence="1 5">Belongs to the GTP cyclohydrolase I type 2/NIF3 family.</text>
</comment>
<organism evidence="7 8">
    <name type="scientific">Nonlabens arenilitoris</name>
    <dbReference type="NCBI Taxonomy" id="1217969"/>
    <lineage>
        <taxon>Bacteria</taxon>
        <taxon>Pseudomonadati</taxon>
        <taxon>Bacteroidota</taxon>
        <taxon>Flavobacteriia</taxon>
        <taxon>Flavobacteriales</taxon>
        <taxon>Flavobacteriaceae</taxon>
        <taxon>Nonlabens</taxon>
    </lineage>
</organism>
<dbReference type="RefSeq" id="WP_105070029.1">
    <property type="nucleotide sequence ID" value="NZ_MTPW01000001.1"/>
</dbReference>
<keyword evidence="8" id="KW-1185">Reference proteome</keyword>
<accession>A0A2S7U793</accession>
<dbReference type="PANTHER" id="PTHR13799">
    <property type="entry name" value="NGG1 INTERACTING FACTOR 3"/>
    <property type="match status" value="1"/>
</dbReference>
<evidence type="ECO:0000256" key="4">
    <source>
        <dbReference type="ARBA" id="ARBA00022723"/>
    </source>
</evidence>
<gene>
    <name evidence="7" type="ORF">BST92_02480</name>
</gene>
<dbReference type="SUPFAM" id="SSF102705">
    <property type="entry name" value="NIF3 (NGG1p interacting factor 3)-like"/>
    <property type="match status" value="1"/>
</dbReference>
<dbReference type="EMBL" id="MTPW01000001">
    <property type="protein sequence ID" value="PQJ30865.1"/>
    <property type="molecule type" value="Genomic_DNA"/>
</dbReference>
<feature type="binding site" evidence="6">
    <location>
        <position position="103"/>
    </location>
    <ligand>
        <name>a divalent metal cation</name>
        <dbReference type="ChEBI" id="CHEBI:60240"/>
        <label>1</label>
    </ligand>
</feature>
<evidence type="ECO:0000256" key="2">
    <source>
        <dbReference type="ARBA" id="ARBA00011643"/>
    </source>
</evidence>
<reference evidence="7 8" key="1">
    <citation type="submission" date="2017-01" db="EMBL/GenBank/DDBJ databases">
        <title>Trade-off between light-utilization and light-protection in marine flavobacteria.</title>
        <authorList>
            <person name="Kumagai Y."/>
            <person name="Yoshizawa S."/>
            <person name="Kogure K."/>
            <person name="Iwasaki W."/>
        </authorList>
    </citation>
    <scope>NUCLEOTIDE SEQUENCE [LARGE SCALE GENOMIC DNA]</scope>
    <source>
        <strain evidence="7 8">KCTC 32109</strain>
    </source>
</reference>
<dbReference type="InterPro" id="IPR017221">
    <property type="entry name" value="DUF34/NIF3_bac"/>
</dbReference>
<dbReference type="PANTHER" id="PTHR13799:SF14">
    <property type="entry name" value="GTP CYCLOHYDROLASE 1 TYPE 2 HOMOLOG"/>
    <property type="match status" value="1"/>
</dbReference>
<dbReference type="Gene3D" id="3.30.70.120">
    <property type="match status" value="1"/>
</dbReference>
<dbReference type="FunFam" id="3.40.1390.30:FF:000001">
    <property type="entry name" value="GTP cyclohydrolase 1 type 2"/>
    <property type="match status" value="1"/>
</dbReference>
<dbReference type="GO" id="GO:0046872">
    <property type="term" value="F:metal ion binding"/>
    <property type="evidence" value="ECO:0007669"/>
    <property type="project" value="UniProtKB-UniRule"/>
</dbReference>
<dbReference type="Gene3D" id="3.40.1390.30">
    <property type="entry name" value="NIF3 (NGG1p interacting factor 3)-like"/>
    <property type="match status" value="1"/>
</dbReference>
<dbReference type="InterPro" id="IPR036069">
    <property type="entry name" value="DUF34/NIF3_sf"/>
</dbReference>
<comment type="caution">
    <text evidence="7">The sequence shown here is derived from an EMBL/GenBank/DDBJ whole genome shotgun (WGS) entry which is preliminary data.</text>
</comment>
<feature type="binding site" evidence="6">
    <location>
        <position position="326"/>
    </location>
    <ligand>
        <name>a divalent metal cation</name>
        <dbReference type="ChEBI" id="CHEBI:60240"/>
        <label>1</label>
    </ligand>
</feature>
<dbReference type="PIRSF" id="PIRSF037489">
    <property type="entry name" value="UCP037489_NIF3_YqfO"/>
    <property type="match status" value="1"/>
</dbReference>
<feature type="binding site" evidence="6">
    <location>
        <position position="65"/>
    </location>
    <ligand>
        <name>a divalent metal cation</name>
        <dbReference type="ChEBI" id="CHEBI:60240"/>
        <label>1</label>
    </ligand>
</feature>
<evidence type="ECO:0000256" key="3">
    <source>
        <dbReference type="ARBA" id="ARBA00022112"/>
    </source>
</evidence>
<dbReference type="GO" id="GO:0005737">
    <property type="term" value="C:cytoplasm"/>
    <property type="evidence" value="ECO:0007669"/>
    <property type="project" value="TreeGrafter"/>
</dbReference>
<sequence>MKIQEVLSYIEQLAPRHYAEDFDNTGLLTGNSQEEVKGILVTLDCLENVIDEAILKKCNLIVTFHPIIFSGLKNLRPDNYVKKAVIKAIKNDIAIYATHTALDNAKNGVSYRMAQELGLCDIKTLIPKKELIKKLITYIPHDDFETVKEELFKVGAGQLGNYKECSFTINGTGTFLGGENSNPAIGKKGNRTTVEEKLLSITFLPHLESQLLKTLFKCHPYEEVAYEITTLNNQYDHIGMGAIGEFKKDLSINEFLKLSKERFKTGIVRHSNSKVKKIKRVALLGGSGAFGIKNAIQSGADAYITADLKYHDFFLGDSILLCDVGHFESEQFTKNLLHEYLSKKFSNFAILCADAQTNPVNYY</sequence>
<keyword evidence="4 5" id="KW-0479">Metal-binding</keyword>
<proteinExistence type="inferred from homology"/>
<protein>
    <recommendedName>
        <fullName evidence="3 5">GTP cyclohydrolase 1 type 2 homolog</fullName>
    </recommendedName>
</protein>
<dbReference type="NCBIfam" id="TIGR00486">
    <property type="entry name" value="YbgI_SA1388"/>
    <property type="match status" value="1"/>
</dbReference>
<evidence type="ECO:0000313" key="8">
    <source>
        <dbReference type="Proteomes" id="UP000239747"/>
    </source>
</evidence>
<feature type="binding site" evidence="6">
    <location>
        <position position="330"/>
    </location>
    <ligand>
        <name>a divalent metal cation</name>
        <dbReference type="ChEBI" id="CHEBI:60240"/>
        <label>1</label>
    </ligand>
</feature>
<dbReference type="AlphaFoldDB" id="A0A2S7U793"/>
<dbReference type="InterPro" id="IPR002678">
    <property type="entry name" value="DUF34/NIF3"/>
</dbReference>
<evidence type="ECO:0000256" key="1">
    <source>
        <dbReference type="ARBA" id="ARBA00006964"/>
    </source>
</evidence>
<dbReference type="Proteomes" id="UP000239747">
    <property type="component" value="Unassembled WGS sequence"/>
</dbReference>
<evidence type="ECO:0000256" key="6">
    <source>
        <dbReference type="PIRSR" id="PIRSR602678-1"/>
    </source>
</evidence>
<dbReference type="Pfam" id="PF01784">
    <property type="entry name" value="DUF34_NIF3"/>
    <property type="match status" value="1"/>
</dbReference>
<evidence type="ECO:0000313" key="7">
    <source>
        <dbReference type="EMBL" id="PQJ30865.1"/>
    </source>
</evidence>